<evidence type="ECO:0000259" key="3">
    <source>
        <dbReference type="Pfam" id="PF00144"/>
    </source>
</evidence>
<evidence type="ECO:0000256" key="1">
    <source>
        <dbReference type="ARBA" id="ARBA00004370"/>
    </source>
</evidence>
<sequence length="335" mass="38753">MEKRKIINKLNGVALIGNKNGIEDIIVNGFNDFENKIRHTEDSNFWICSISKMFASIGINQLCERGLIDKNDFMTKYIDKYFSDTNITIYHLLTHTSGIPDFTIDRKDIDWTKNYSPDYILTLMNRKGLNFKPGSKWRYGNTGYYILALIIEKVTGMKYEHYIKENIFDIVKMDNTFFAIDDNKNVVNANIKGKHNSNFNPGLLFGSGDIVSNVKDLYKFSKAILDNKLIKKETLEEMSKPVFEKSTFKYGEGLYLNNHFNTKMLGHLGLIPMGFSTQLSIYPEKEIITIVLTNDRKKIHPLVIQDLNGKYIDSLIGEEIFNKKIGFMKKAYFFK</sequence>
<comment type="caution">
    <text evidence="4">The sequence shown here is derived from an EMBL/GenBank/DDBJ whole genome shotgun (WGS) entry which is preliminary data.</text>
</comment>
<dbReference type="RefSeq" id="WP_080021836.1">
    <property type="nucleotide sequence ID" value="NZ_LTAY01000021.1"/>
</dbReference>
<dbReference type="OrthoDB" id="9797709at2"/>
<evidence type="ECO:0000313" key="5">
    <source>
        <dbReference type="Proteomes" id="UP000191448"/>
    </source>
</evidence>
<organism evidence="4 5">
    <name type="scientific">Clostridium thermobutyricum DSM 4928</name>
    <dbReference type="NCBI Taxonomy" id="1121339"/>
    <lineage>
        <taxon>Bacteria</taxon>
        <taxon>Bacillati</taxon>
        <taxon>Bacillota</taxon>
        <taxon>Clostridia</taxon>
        <taxon>Eubacteriales</taxon>
        <taxon>Clostridiaceae</taxon>
        <taxon>Clostridium</taxon>
    </lineage>
</organism>
<dbReference type="Proteomes" id="UP000191448">
    <property type="component" value="Unassembled WGS sequence"/>
</dbReference>
<proteinExistence type="predicted"/>
<dbReference type="GO" id="GO:0016020">
    <property type="term" value="C:membrane"/>
    <property type="evidence" value="ECO:0007669"/>
    <property type="project" value="UniProtKB-SubCell"/>
</dbReference>
<dbReference type="PANTHER" id="PTHR46825">
    <property type="entry name" value="D-ALANYL-D-ALANINE-CARBOXYPEPTIDASE/ENDOPEPTIDASE AMPH"/>
    <property type="match status" value="1"/>
</dbReference>
<dbReference type="EMBL" id="LTAY01000021">
    <property type="protein sequence ID" value="OPX49752.1"/>
    <property type="molecule type" value="Genomic_DNA"/>
</dbReference>
<reference evidence="4 5" key="1">
    <citation type="submission" date="2016-02" db="EMBL/GenBank/DDBJ databases">
        <title>Genome sequence of Clostridium thermobutyricum DSM 4928.</title>
        <authorList>
            <person name="Poehlein A."/>
            <person name="Daniel R."/>
        </authorList>
    </citation>
    <scope>NUCLEOTIDE SEQUENCE [LARGE SCALE GENOMIC DNA]</scope>
    <source>
        <strain evidence="4 5">DSM 4928</strain>
    </source>
</reference>
<evidence type="ECO:0000313" key="4">
    <source>
        <dbReference type="EMBL" id="OPX49752.1"/>
    </source>
</evidence>
<name>A0A1V4SZA7_9CLOT</name>
<keyword evidence="2" id="KW-0472">Membrane</keyword>
<dbReference type="PANTHER" id="PTHR46825:SF11">
    <property type="entry name" value="PENICILLIN-BINDING PROTEIN 4"/>
    <property type="match status" value="1"/>
</dbReference>
<protein>
    <submittedName>
        <fullName evidence="4">Putative penicillin-binding protein PbpX</fullName>
    </submittedName>
</protein>
<dbReference type="InterPro" id="IPR001466">
    <property type="entry name" value="Beta-lactam-related"/>
</dbReference>
<evidence type="ECO:0000256" key="2">
    <source>
        <dbReference type="ARBA" id="ARBA00023136"/>
    </source>
</evidence>
<accession>A0A1V4SZA7</accession>
<dbReference type="InterPro" id="IPR012338">
    <property type="entry name" value="Beta-lactam/transpept-like"/>
</dbReference>
<dbReference type="Gene3D" id="3.40.710.10">
    <property type="entry name" value="DD-peptidase/beta-lactamase superfamily"/>
    <property type="match status" value="1"/>
</dbReference>
<dbReference type="SUPFAM" id="SSF56601">
    <property type="entry name" value="beta-lactamase/transpeptidase-like"/>
    <property type="match status" value="1"/>
</dbReference>
<feature type="domain" description="Beta-lactamase-related" evidence="3">
    <location>
        <begin position="28"/>
        <end position="298"/>
    </location>
</feature>
<comment type="subcellular location">
    <subcellularLocation>
        <location evidence="1">Membrane</location>
    </subcellularLocation>
</comment>
<dbReference type="InterPro" id="IPR050491">
    <property type="entry name" value="AmpC-like"/>
</dbReference>
<gene>
    <name evidence="4" type="primary">pbpX</name>
    <name evidence="4" type="ORF">CLTHE_04830</name>
</gene>
<dbReference type="Pfam" id="PF00144">
    <property type="entry name" value="Beta-lactamase"/>
    <property type="match status" value="1"/>
</dbReference>
<dbReference type="AlphaFoldDB" id="A0A1V4SZA7"/>